<gene>
    <name evidence="1" type="ORF">AB4Y32_33795</name>
</gene>
<comment type="caution">
    <text evidence="1">The sequence shown here is derived from an EMBL/GenBank/DDBJ whole genome shotgun (WGS) entry which is preliminary data.</text>
</comment>
<evidence type="ECO:0000313" key="1">
    <source>
        <dbReference type="EMBL" id="MEX3936687.1"/>
    </source>
</evidence>
<dbReference type="Proteomes" id="UP001558850">
    <property type="component" value="Unassembled WGS sequence"/>
</dbReference>
<reference evidence="1" key="1">
    <citation type="submission" date="2024-07" db="EMBL/GenBank/DDBJ databases">
        <title>A survey of Mimosa microsymbionts across Brazilian biomes reveals a high diversity of Paraburkholderia nodulating endemic species, but also that Cupriavidus is common as a symbiont of widespread species.</title>
        <authorList>
            <person name="Rouws L."/>
            <person name="Barauna A."/>
            <person name="Beukes C."/>
            <person name="Rouws J.R.C."/>
            <person name="De Faria S.M."/>
            <person name="Gross E."/>
            <person name="Bueno Dos Reis Junior F."/>
            <person name="Simon M.F."/>
            <person name="Maluk M."/>
            <person name="Odee D.W."/>
            <person name="Kenicer G."/>
            <person name="Young J.P.W."/>
            <person name="Reis V.M."/>
            <person name="Zilli J."/>
            <person name="James E.K."/>
        </authorList>
    </citation>
    <scope>NUCLEOTIDE SEQUENCE</scope>
    <source>
        <strain evidence="1">EG181B</strain>
    </source>
</reference>
<dbReference type="EMBL" id="JBFRCH010000036">
    <property type="protein sequence ID" value="MEX3936687.1"/>
    <property type="molecule type" value="Genomic_DNA"/>
</dbReference>
<evidence type="ECO:0000313" key="2">
    <source>
        <dbReference type="Proteomes" id="UP001558850"/>
    </source>
</evidence>
<accession>A0ACC6UB10</accession>
<keyword evidence="2" id="KW-1185">Reference proteome</keyword>
<protein>
    <submittedName>
        <fullName evidence="1">Uncharacterized protein</fullName>
    </submittedName>
</protein>
<organism evidence="1 2">
    <name type="scientific">Paraburkholderia phymatum</name>
    <dbReference type="NCBI Taxonomy" id="148447"/>
    <lineage>
        <taxon>Bacteria</taxon>
        <taxon>Pseudomonadati</taxon>
        <taxon>Pseudomonadota</taxon>
        <taxon>Betaproteobacteria</taxon>
        <taxon>Burkholderiales</taxon>
        <taxon>Burkholderiaceae</taxon>
        <taxon>Paraburkholderia</taxon>
    </lineage>
</organism>
<sequence length="45" mass="4901">MGRQLSEKFCLHGGVDPLVYGMGIKERRENDPKPKAGLVIQTAGC</sequence>
<name>A0ACC6UB10_9BURK</name>
<proteinExistence type="predicted"/>